<dbReference type="AlphaFoldDB" id="A0A8R7U1L6"/>
<dbReference type="Proteomes" id="UP000015106">
    <property type="component" value="Chromosome 3"/>
</dbReference>
<name>A0A8R7U1L6_TRIUA</name>
<dbReference type="Gramene" id="TuG1812U0000134600.01.T01">
    <property type="protein sequence ID" value="TuG1812U0000134600.01.T01"/>
    <property type="gene ID" value="TuG1812U0000134600.01"/>
</dbReference>
<protein>
    <submittedName>
        <fullName evidence="1">Uncharacterized protein</fullName>
    </submittedName>
</protein>
<evidence type="ECO:0000313" key="1">
    <source>
        <dbReference type="EnsemblPlants" id="TuG1812G0300005818.01.T01"/>
    </source>
</evidence>
<evidence type="ECO:0000313" key="2">
    <source>
        <dbReference type="Proteomes" id="UP000015106"/>
    </source>
</evidence>
<proteinExistence type="predicted"/>
<dbReference type="EnsemblPlants" id="TuG1812U0000134600.01.T01">
    <property type="protein sequence ID" value="TuG1812U0000134600.01.T01"/>
    <property type="gene ID" value="TuG1812U0000134600.01"/>
</dbReference>
<accession>A0A8R7U1L6</accession>
<reference evidence="2" key="1">
    <citation type="journal article" date="2013" name="Nature">
        <title>Draft genome of the wheat A-genome progenitor Triticum urartu.</title>
        <authorList>
            <person name="Ling H.Q."/>
            <person name="Zhao S."/>
            <person name="Liu D."/>
            <person name="Wang J."/>
            <person name="Sun H."/>
            <person name="Zhang C."/>
            <person name="Fan H."/>
            <person name="Li D."/>
            <person name="Dong L."/>
            <person name="Tao Y."/>
            <person name="Gao C."/>
            <person name="Wu H."/>
            <person name="Li Y."/>
            <person name="Cui Y."/>
            <person name="Guo X."/>
            <person name="Zheng S."/>
            <person name="Wang B."/>
            <person name="Yu K."/>
            <person name="Liang Q."/>
            <person name="Yang W."/>
            <person name="Lou X."/>
            <person name="Chen J."/>
            <person name="Feng M."/>
            <person name="Jian J."/>
            <person name="Zhang X."/>
            <person name="Luo G."/>
            <person name="Jiang Y."/>
            <person name="Liu J."/>
            <person name="Wang Z."/>
            <person name="Sha Y."/>
            <person name="Zhang B."/>
            <person name="Wu H."/>
            <person name="Tang D."/>
            <person name="Shen Q."/>
            <person name="Xue P."/>
            <person name="Zou S."/>
            <person name="Wang X."/>
            <person name="Liu X."/>
            <person name="Wang F."/>
            <person name="Yang Y."/>
            <person name="An X."/>
            <person name="Dong Z."/>
            <person name="Zhang K."/>
            <person name="Zhang X."/>
            <person name="Luo M.C."/>
            <person name="Dvorak J."/>
            <person name="Tong Y."/>
            <person name="Wang J."/>
            <person name="Yang H."/>
            <person name="Li Z."/>
            <person name="Wang D."/>
            <person name="Zhang A."/>
            <person name="Wang J."/>
        </authorList>
    </citation>
    <scope>NUCLEOTIDE SEQUENCE</scope>
    <source>
        <strain evidence="2">cv. G1812</strain>
    </source>
</reference>
<dbReference type="EnsemblPlants" id="TuG1812G0300005818.01.T01">
    <property type="protein sequence ID" value="TuG1812G0300005818.01.T01"/>
    <property type="gene ID" value="TuG1812G0300005818.01"/>
</dbReference>
<reference evidence="1" key="2">
    <citation type="submission" date="2018-03" db="EMBL/GenBank/DDBJ databases">
        <title>The Triticum urartu genome reveals the dynamic nature of wheat genome evolution.</title>
        <authorList>
            <person name="Ling H."/>
            <person name="Ma B."/>
            <person name="Shi X."/>
            <person name="Liu H."/>
            <person name="Dong L."/>
            <person name="Sun H."/>
            <person name="Cao Y."/>
            <person name="Gao Q."/>
            <person name="Zheng S."/>
            <person name="Li Y."/>
            <person name="Yu Y."/>
            <person name="Du H."/>
            <person name="Qi M."/>
            <person name="Li Y."/>
            <person name="Yu H."/>
            <person name="Cui Y."/>
            <person name="Wang N."/>
            <person name="Chen C."/>
            <person name="Wu H."/>
            <person name="Zhao Y."/>
            <person name="Zhang J."/>
            <person name="Li Y."/>
            <person name="Zhou W."/>
            <person name="Zhang B."/>
            <person name="Hu W."/>
            <person name="Eijk M."/>
            <person name="Tang J."/>
            <person name="Witsenboer H."/>
            <person name="Zhao S."/>
            <person name="Li Z."/>
            <person name="Zhang A."/>
            <person name="Wang D."/>
            <person name="Liang C."/>
        </authorList>
    </citation>
    <scope>NUCLEOTIDE SEQUENCE [LARGE SCALE GENOMIC DNA]</scope>
    <source>
        <strain evidence="1">cv. G1812</strain>
    </source>
</reference>
<dbReference type="Gramene" id="TuG1812G0300005818.01.T01">
    <property type="protein sequence ID" value="TuG1812G0300005818.01.T01"/>
    <property type="gene ID" value="TuG1812G0300005818.01"/>
</dbReference>
<sequence length="168" mass="18207">MAAGDLMRLVWIDGVGCTPSPWPLTAKGALVSLSASASSWMCALSMAAAARVRQSPWPSCNPATRVASLCWNRGDLLKPAVVHATRSMPCRRKLHPAVKSVASNAVRCRELQACTSELRPAARGAARGEATFCGFVLVLPNQLCLCWNRCIFLLEPRYFFASMIAELL</sequence>
<keyword evidence="2" id="KW-1185">Reference proteome</keyword>
<reference evidence="1" key="3">
    <citation type="submission" date="2022-06" db="UniProtKB">
        <authorList>
            <consortium name="EnsemblPlants"/>
        </authorList>
    </citation>
    <scope>IDENTIFICATION</scope>
</reference>
<organism evidence="1 2">
    <name type="scientific">Triticum urartu</name>
    <name type="common">Red wild einkorn</name>
    <name type="synonym">Crithodium urartu</name>
    <dbReference type="NCBI Taxonomy" id="4572"/>
    <lineage>
        <taxon>Eukaryota</taxon>
        <taxon>Viridiplantae</taxon>
        <taxon>Streptophyta</taxon>
        <taxon>Embryophyta</taxon>
        <taxon>Tracheophyta</taxon>
        <taxon>Spermatophyta</taxon>
        <taxon>Magnoliopsida</taxon>
        <taxon>Liliopsida</taxon>
        <taxon>Poales</taxon>
        <taxon>Poaceae</taxon>
        <taxon>BOP clade</taxon>
        <taxon>Pooideae</taxon>
        <taxon>Triticodae</taxon>
        <taxon>Triticeae</taxon>
        <taxon>Triticinae</taxon>
        <taxon>Triticum</taxon>
    </lineage>
</organism>